<gene>
    <name evidence="1" type="ORF">MNBD_BACTEROID05-1081</name>
</gene>
<dbReference type="EMBL" id="UOEN01000099">
    <property type="protein sequence ID" value="VAW12377.1"/>
    <property type="molecule type" value="Genomic_DNA"/>
</dbReference>
<proteinExistence type="predicted"/>
<dbReference type="AlphaFoldDB" id="A0A3B0TGE2"/>
<accession>A0A3B0TGE2</accession>
<protein>
    <submittedName>
        <fullName evidence="1">CiaB PROTEIN</fullName>
    </submittedName>
</protein>
<organism evidence="1">
    <name type="scientific">hydrothermal vent metagenome</name>
    <dbReference type="NCBI Taxonomy" id="652676"/>
    <lineage>
        <taxon>unclassified sequences</taxon>
        <taxon>metagenomes</taxon>
        <taxon>ecological metagenomes</taxon>
    </lineage>
</organism>
<sequence length="316" mass="36235">MSNDLTNSPIDRQNVLNNRYALEKIEAHLALGGLAFEGDILFTKQQLTQMYEVSSTTVERYIKNHGEELKNNGYQLLKGKKLKEFKKIADGTFIDEGTKTSVLGVFNFRAMLNFAMLLTESERAKAVRSRILDIVIDVVAERAGGHTKFINQRDTDYLPAAYREYSYRKVFTDALDQYLDMGQFKYGVYTNKIYQLVFKENAKEYKQILKLAKGDKVRDTFYAEVLKAIASIENGLADDMKCQYEALGRKLKPAELDELLHRLNDNPYLKPIIDDARTKMASRDMSFRDALHTKLESYLQTVPEGDVEKFLGEASR</sequence>
<evidence type="ECO:0000313" key="1">
    <source>
        <dbReference type="EMBL" id="VAW12377.1"/>
    </source>
</evidence>
<name>A0A3B0TGE2_9ZZZZ</name>
<reference evidence="1" key="1">
    <citation type="submission" date="2018-06" db="EMBL/GenBank/DDBJ databases">
        <authorList>
            <person name="Zhirakovskaya E."/>
        </authorList>
    </citation>
    <scope>NUCLEOTIDE SEQUENCE</scope>
</reference>
<feature type="non-terminal residue" evidence="1">
    <location>
        <position position="316"/>
    </location>
</feature>